<accession>A0A9P7JJH6</accession>
<dbReference type="InterPro" id="IPR027417">
    <property type="entry name" value="P-loop_NTPase"/>
</dbReference>
<gene>
    <name evidence="1" type="ORF">BJ212DRAFT_1316005</name>
</gene>
<dbReference type="Proteomes" id="UP000807769">
    <property type="component" value="Unassembled WGS sequence"/>
</dbReference>
<protein>
    <submittedName>
        <fullName evidence="1">Uncharacterized protein</fullName>
    </submittedName>
</protein>
<dbReference type="Gene3D" id="3.40.50.300">
    <property type="entry name" value="P-loop containing nucleotide triphosphate hydrolases"/>
    <property type="match status" value="1"/>
</dbReference>
<proteinExistence type="predicted"/>
<sequence length="99" mass="11309">MVVSLTERFYDQLSGSVMLDGTDLRELDIKWLRSQTVVETLFVPRFEKDVDGGQPSLYISLREVGDDSSLIRLELGLVGLPVEKGKRKKLLITCVQRRR</sequence>
<dbReference type="EMBL" id="JABBWG010000002">
    <property type="protein sequence ID" value="KAG1825763.1"/>
    <property type="molecule type" value="Genomic_DNA"/>
</dbReference>
<dbReference type="AlphaFoldDB" id="A0A9P7JJH6"/>
<dbReference type="OrthoDB" id="2685831at2759"/>
<comment type="caution">
    <text evidence="1">The sequence shown here is derived from an EMBL/GenBank/DDBJ whole genome shotgun (WGS) entry which is preliminary data.</text>
</comment>
<name>A0A9P7JJH6_9AGAM</name>
<keyword evidence="2" id="KW-1185">Reference proteome</keyword>
<organism evidence="1 2">
    <name type="scientific">Suillus subaureus</name>
    <dbReference type="NCBI Taxonomy" id="48587"/>
    <lineage>
        <taxon>Eukaryota</taxon>
        <taxon>Fungi</taxon>
        <taxon>Dikarya</taxon>
        <taxon>Basidiomycota</taxon>
        <taxon>Agaricomycotina</taxon>
        <taxon>Agaricomycetes</taxon>
        <taxon>Agaricomycetidae</taxon>
        <taxon>Boletales</taxon>
        <taxon>Suillineae</taxon>
        <taxon>Suillaceae</taxon>
        <taxon>Suillus</taxon>
    </lineage>
</organism>
<dbReference type="GeneID" id="64628195"/>
<dbReference type="RefSeq" id="XP_041199016.1">
    <property type="nucleotide sequence ID" value="XM_041334178.1"/>
</dbReference>
<evidence type="ECO:0000313" key="2">
    <source>
        <dbReference type="Proteomes" id="UP000807769"/>
    </source>
</evidence>
<evidence type="ECO:0000313" key="1">
    <source>
        <dbReference type="EMBL" id="KAG1825763.1"/>
    </source>
</evidence>
<reference evidence="1" key="1">
    <citation type="journal article" date="2020" name="New Phytol.">
        <title>Comparative genomics reveals dynamic genome evolution in host specialist ectomycorrhizal fungi.</title>
        <authorList>
            <person name="Lofgren L.A."/>
            <person name="Nguyen N.H."/>
            <person name="Vilgalys R."/>
            <person name="Ruytinx J."/>
            <person name="Liao H.L."/>
            <person name="Branco S."/>
            <person name="Kuo A."/>
            <person name="LaButti K."/>
            <person name="Lipzen A."/>
            <person name="Andreopoulos W."/>
            <person name="Pangilinan J."/>
            <person name="Riley R."/>
            <person name="Hundley H."/>
            <person name="Na H."/>
            <person name="Barry K."/>
            <person name="Grigoriev I.V."/>
            <person name="Stajich J.E."/>
            <person name="Kennedy P.G."/>
        </authorList>
    </citation>
    <scope>NUCLEOTIDE SEQUENCE</scope>
    <source>
        <strain evidence="1">MN1</strain>
    </source>
</reference>